<organism evidence="2 3">
    <name type="scientific">Pseudomonas reactans</name>
    <dbReference type="NCBI Taxonomy" id="117680"/>
    <lineage>
        <taxon>Bacteria</taxon>
        <taxon>Pseudomonadati</taxon>
        <taxon>Pseudomonadota</taxon>
        <taxon>Gammaproteobacteria</taxon>
        <taxon>Pseudomonadales</taxon>
        <taxon>Pseudomonadaceae</taxon>
        <taxon>Pseudomonas</taxon>
    </lineage>
</organism>
<sequence>MLEPIIRQIAIQAIASRAAGTPTEAALQILKGIAAFDSPGKPFVIWPTSLTAAEQIEALEVELRRIRHARQSMSAWRAMRESNPRVDSGAHPEHQAAQSHLEAFGVPAAEIENQPTPGEAAEEVVLHSEQKPDRGASDVSQ</sequence>
<feature type="compositionally biased region" description="Basic and acidic residues" evidence="1">
    <location>
        <begin position="124"/>
        <end position="141"/>
    </location>
</feature>
<protein>
    <submittedName>
        <fullName evidence="2">Uncharacterized protein</fullName>
    </submittedName>
</protein>
<evidence type="ECO:0000313" key="3">
    <source>
        <dbReference type="Proteomes" id="UP000585226"/>
    </source>
</evidence>
<comment type="caution">
    <text evidence="2">The sequence shown here is derived from an EMBL/GenBank/DDBJ whole genome shotgun (WGS) entry which is preliminary data.</text>
</comment>
<evidence type="ECO:0000313" key="2">
    <source>
        <dbReference type="EMBL" id="NWE87943.1"/>
    </source>
</evidence>
<name>A0A7Y8KGB1_9PSED</name>
<dbReference type="EMBL" id="JACASD010000015">
    <property type="protein sequence ID" value="NWE87943.1"/>
    <property type="molecule type" value="Genomic_DNA"/>
</dbReference>
<accession>A0A7Y8KGB1</accession>
<dbReference type="Proteomes" id="UP000585226">
    <property type="component" value="Unassembled WGS sequence"/>
</dbReference>
<gene>
    <name evidence="2" type="ORF">HX893_07340</name>
</gene>
<evidence type="ECO:0000256" key="1">
    <source>
        <dbReference type="SAM" id="MobiDB-lite"/>
    </source>
</evidence>
<proteinExistence type="predicted"/>
<dbReference type="AlphaFoldDB" id="A0A7Y8KGB1"/>
<feature type="region of interest" description="Disordered" evidence="1">
    <location>
        <begin position="75"/>
        <end position="141"/>
    </location>
</feature>
<feature type="compositionally biased region" description="Basic and acidic residues" evidence="1">
    <location>
        <begin position="78"/>
        <end position="94"/>
    </location>
</feature>
<reference evidence="2 3" key="1">
    <citation type="submission" date="2020-04" db="EMBL/GenBank/DDBJ databases">
        <title>Molecular characterization of pseudomonads from Agaricus bisporus reveal novel blotch 2 pathogens in Western Europe.</title>
        <authorList>
            <person name="Taparia T."/>
            <person name="Krijger M."/>
            <person name="Haynes E."/>
            <person name="Elpinstone J.G."/>
            <person name="Noble R."/>
            <person name="Van Der Wolf J."/>
        </authorList>
    </citation>
    <scope>NUCLEOTIDE SEQUENCE [LARGE SCALE GENOMIC DNA]</scope>
    <source>
        <strain evidence="2 3">P8021</strain>
    </source>
</reference>
<dbReference type="RefSeq" id="WP_177110723.1">
    <property type="nucleotide sequence ID" value="NZ_JACASD010000015.1"/>
</dbReference>